<evidence type="ECO:0000313" key="1">
    <source>
        <dbReference type="EMBL" id="KKT91508.1"/>
    </source>
</evidence>
<evidence type="ECO:0000313" key="2">
    <source>
        <dbReference type="Proteomes" id="UP000033966"/>
    </source>
</evidence>
<proteinExistence type="predicted"/>
<gene>
    <name evidence="1" type="ORF">UW92_C0011G0010</name>
</gene>
<name>A0A0G1L6Z6_9BACT</name>
<dbReference type="AlphaFoldDB" id="A0A0G1L6Z6"/>
<dbReference type="Proteomes" id="UP000033966">
    <property type="component" value="Unassembled WGS sequence"/>
</dbReference>
<comment type="caution">
    <text evidence="1">The sequence shown here is derived from an EMBL/GenBank/DDBJ whole genome shotgun (WGS) entry which is preliminary data.</text>
</comment>
<reference evidence="1 2" key="1">
    <citation type="journal article" date="2015" name="Nature">
        <title>rRNA introns, odd ribosomes, and small enigmatic genomes across a large radiation of phyla.</title>
        <authorList>
            <person name="Brown C.T."/>
            <person name="Hug L.A."/>
            <person name="Thomas B.C."/>
            <person name="Sharon I."/>
            <person name="Castelle C.J."/>
            <person name="Singh A."/>
            <person name="Wilkins M.J."/>
            <person name="Williams K.H."/>
            <person name="Banfield J.F."/>
        </authorList>
    </citation>
    <scope>NUCLEOTIDE SEQUENCE [LARGE SCALE GENOMIC DNA]</scope>
</reference>
<dbReference type="InterPro" id="IPR011042">
    <property type="entry name" value="6-blade_b-propeller_TolB-like"/>
</dbReference>
<protein>
    <submittedName>
        <fullName evidence="1">Uncharacterized protein</fullName>
    </submittedName>
</protein>
<dbReference type="EMBL" id="LCKF01000011">
    <property type="protein sequence ID" value="KKT91508.1"/>
    <property type="molecule type" value="Genomic_DNA"/>
</dbReference>
<accession>A0A0G1L6Z6</accession>
<dbReference type="Gene3D" id="2.120.10.30">
    <property type="entry name" value="TolB, C-terminal domain"/>
    <property type="match status" value="1"/>
</dbReference>
<organism evidence="1 2">
    <name type="scientific">Candidatus Jorgensenbacteria bacterium GW2011_GWA2_45_13</name>
    <dbReference type="NCBI Taxonomy" id="1618662"/>
    <lineage>
        <taxon>Bacteria</taxon>
        <taxon>Candidatus Joergenseniibacteriota</taxon>
    </lineage>
</organism>
<dbReference type="SUPFAM" id="SSF63825">
    <property type="entry name" value="YWTD domain"/>
    <property type="match status" value="1"/>
</dbReference>
<sequence>MPSSSISKSIKLARLAITSPDTPPLANVWTRGTSQFLIVGEINLPYATAQAVGSAILARIDELWFETPPSLSTTEEIMEHLLGELNKTLANLFAPYTFNPQAPRYHMAVAYFKYPEVCVSTIGNAGAFVISPTRFTNIVKSSVTEDDTSPLFSKKPLFQQIITGMLRSGEALFLTNPSILDYFSVEKLRQVISQFTPGEAAATLDNILKELDRQPVVSLVILKIPNRQELAGVEESVSHLIKTESDTAGILRPKVWGYFKSVVFKLLPAKPSGKKTDVIVPVIPAPAQPSWLVRWRDALTKLGKKIISRRAPWRRSQLKPALVNLFTRGLVKFRQLPKTHRTLVIIAGALLFIFSYSIVSSSKENFVSGLSQNYGQLVQDIQSQQSEIDSALIYNNTTKVAQLLEEVKILLDKFPQRTDSQREQYQTFKQTFNLLSLRILKQVDIPSPDLALDLANLGEHNWQGLLWPDALLTYAGDGLLAGNAGDATAKNLLSLGVNQGGVKTGAAVNNQTALFISNTNSAWVADLTNNVSSVVNRQLPKLLALSPFDGSRLYVLGDSPRTIYRLDINGVDVGSPTVWLSASQGELTGATSLAVDGSIYVLRNGSVIEKYIRGTKRDFTVAPISPGLTAATKIATHAESEYIYILEPSTKRVVVINKDGELMVQLIFSSLNNISDFTVDFDNDELYILSGNRVYQSKISGYIN</sequence>